<accession>A0A1H4CKC2</accession>
<dbReference type="Proteomes" id="UP000198584">
    <property type="component" value="Unassembled WGS sequence"/>
</dbReference>
<dbReference type="Gene3D" id="3.10.580.10">
    <property type="entry name" value="CBS-domain"/>
    <property type="match status" value="1"/>
</dbReference>
<organism evidence="1 2">
    <name type="scientific">Thalassobacillus cyri</name>
    <dbReference type="NCBI Taxonomy" id="571932"/>
    <lineage>
        <taxon>Bacteria</taxon>
        <taxon>Bacillati</taxon>
        <taxon>Bacillota</taxon>
        <taxon>Bacilli</taxon>
        <taxon>Bacillales</taxon>
        <taxon>Bacillaceae</taxon>
        <taxon>Thalassobacillus</taxon>
    </lineage>
</organism>
<keyword evidence="2" id="KW-1185">Reference proteome</keyword>
<dbReference type="EMBL" id="FNQR01000006">
    <property type="protein sequence ID" value="SEA60502.1"/>
    <property type="molecule type" value="Genomic_DNA"/>
</dbReference>
<dbReference type="InterPro" id="IPR046342">
    <property type="entry name" value="CBS_dom_sf"/>
</dbReference>
<dbReference type="STRING" id="571932.SAMN05421743_10679"/>
<dbReference type="AlphaFoldDB" id="A0A1H4CKC2"/>
<protein>
    <recommendedName>
        <fullName evidence="3">CBS domain-containing protein</fullName>
    </recommendedName>
</protein>
<evidence type="ECO:0008006" key="3">
    <source>
        <dbReference type="Google" id="ProtNLM"/>
    </source>
</evidence>
<proteinExistence type="predicted"/>
<reference evidence="1 2" key="1">
    <citation type="submission" date="2016-10" db="EMBL/GenBank/DDBJ databases">
        <authorList>
            <person name="de Groot N.N."/>
        </authorList>
    </citation>
    <scope>NUCLEOTIDE SEQUENCE [LARGE SCALE GENOMIC DNA]</scope>
    <source>
        <strain evidence="1 2">CCM7597</strain>
    </source>
</reference>
<gene>
    <name evidence="1" type="ORF">SAMN05421743_10679</name>
</gene>
<sequence>MMFVKSIMKPPHECLTAQIGEDLKSVISILEHHDIQAVPVLDGSFFIGMLSKEIIYKRYFESNQPKDVYLSEFSAGDLVEKEDL</sequence>
<evidence type="ECO:0000313" key="2">
    <source>
        <dbReference type="Proteomes" id="UP000198584"/>
    </source>
</evidence>
<evidence type="ECO:0000313" key="1">
    <source>
        <dbReference type="EMBL" id="SEA60502.1"/>
    </source>
</evidence>
<dbReference type="SUPFAM" id="SSF54631">
    <property type="entry name" value="CBS-domain pair"/>
    <property type="match status" value="1"/>
</dbReference>
<name>A0A1H4CKC2_9BACI</name>